<name>B9TK47_RICCO</name>
<dbReference type="Proteomes" id="UP000008311">
    <property type="component" value="Unassembled WGS sequence"/>
</dbReference>
<protein>
    <submittedName>
        <fullName evidence="2">Uncharacterized protein</fullName>
    </submittedName>
</protein>
<evidence type="ECO:0000256" key="1">
    <source>
        <dbReference type="SAM" id="MobiDB-lite"/>
    </source>
</evidence>
<feature type="compositionally biased region" description="Basic and acidic residues" evidence="1">
    <location>
        <begin position="118"/>
        <end position="138"/>
    </location>
</feature>
<accession>B9TK47</accession>
<gene>
    <name evidence="2" type="ORF">RCOM_1874640</name>
</gene>
<feature type="region of interest" description="Disordered" evidence="1">
    <location>
        <begin position="162"/>
        <end position="181"/>
    </location>
</feature>
<organism evidence="2 3">
    <name type="scientific">Ricinus communis</name>
    <name type="common">Castor bean</name>
    <dbReference type="NCBI Taxonomy" id="3988"/>
    <lineage>
        <taxon>Eukaryota</taxon>
        <taxon>Viridiplantae</taxon>
        <taxon>Streptophyta</taxon>
        <taxon>Embryophyta</taxon>
        <taxon>Tracheophyta</taxon>
        <taxon>Spermatophyta</taxon>
        <taxon>Magnoliopsida</taxon>
        <taxon>eudicotyledons</taxon>
        <taxon>Gunneridae</taxon>
        <taxon>Pentapetalae</taxon>
        <taxon>rosids</taxon>
        <taxon>fabids</taxon>
        <taxon>Malpighiales</taxon>
        <taxon>Euphorbiaceae</taxon>
        <taxon>Acalyphoideae</taxon>
        <taxon>Acalypheae</taxon>
        <taxon>Ricinus</taxon>
    </lineage>
</organism>
<keyword evidence="3" id="KW-1185">Reference proteome</keyword>
<dbReference type="InParanoid" id="B9TK47"/>
<feature type="non-terminal residue" evidence="2">
    <location>
        <position position="1"/>
    </location>
</feature>
<feature type="region of interest" description="Disordered" evidence="1">
    <location>
        <begin position="99"/>
        <end position="147"/>
    </location>
</feature>
<dbReference type="AlphaFoldDB" id="B9TK47"/>
<dbReference type="EMBL" id="EQ984712">
    <property type="protein sequence ID" value="EEF23768.1"/>
    <property type="molecule type" value="Genomic_DNA"/>
</dbReference>
<sequence length="218" mass="22799">QHVAQRDLDVVLLVAGHPAFDVVKAVAETQRQQARIGRAAHLAAEVHAHRRRCLEAGDDQQRAARMQAGAGTRLLRHHEADARQDVLIGVGGADIGGGLRRTRRGGGEMARMTGDQRTAAEGRHHARHDNPPHARRNDAAGVGPGRASRGACGALCGRLGARRHQPEGRTSALSGAQVGAAATRTAPLAPGLQNGADESRHGPLTLVDGICIPLAEGL</sequence>
<reference evidence="3" key="1">
    <citation type="journal article" date="2010" name="Nat. Biotechnol.">
        <title>Draft genome sequence of the oilseed species Ricinus communis.</title>
        <authorList>
            <person name="Chan A.P."/>
            <person name="Crabtree J."/>
            <person name="Zhao Q."/>
            <person name="Lorenzi H."/>
            <person name="Orvis J."/>
            <person name="Puiu D."/>
            <person name="Melake-Berhan A."/>
            <person name="Jones K.M."/>
            <person name="Redman J."/>
            <person name="Chen G."/>
            <person name="Cahoon E.B."/>
            <person name="Gedil M."/>
            <person name="Stanke M."/>
            <person name="Haas B.J."/>
            <person name="Wortman J.R."/>
            <person name="Fraser-Liggett C.M."/>
            <person name="Ravel J."/>
            <person name="Rabinowicz P.D."/>
        </authorList>
    </citation>
    <scope>NUCLEOTIDE SEQUENCE [LARGE SCALE GENOMIC DNA]</scope>
    <source>
        <strain evidence="3">cv. Hale</strain>
    </source>
</reference>
<evidence type="ECO:0000313" key="2">
    <source>
        <dbReference type="EMBL" id="EEF23768.1"/>
    </source>
</evidence>
<evidence type="ECO:0000313" key="3">
    <source>
        <dbReference type="Proteomes" id="UP000008311"/>
    </source>
</evidence>
<proteinExistence type="predicted"/>